<gene>
    <name evidence="4" type="ORF">JHC10_03780</name>
    <name evidence="5" type="ORF">JHC11_09430</name>
</gene>
<accession>A0A8I1GAL2</accession>
<evidence type="ECO:0000256" key="2">
    <source>
        <dbReference type="ARBA" id="ARBA00022763"/>
    </source>
</evidence>
<dbReference type="PANTHER" id="PTHR35369">
    <property type="entry name" value="BLR3025 PROTEIN-RELATED"/>
    <property type="match status" value="1"/>
</dbReference>
<reference evidence="5 7" key="1">
    <citation type="submission" date="2020-09" db="EMBL/GenBank/DDBJ databases">
        <title>Draft Genomes of Bacterial Isolates from North Pond Shallow Sediments.</title>
        <authorList>
            <person name="Kiel Reese B."/>
            <person name="Mullis M."/>
            <person name="Weisend R.E."/>
        </authorList>
    </citation>
    <scope>NUCLEOTIDE SEQUENCE</scope>
    <source>
        <strain evidence="5">KJE-2</strain>
        <strain evidence="4 7">KJE-3</strain>
    </source>
</reference>
<dbReference type="Proteomes" id="UP000655994">
    <property type="component" value="Unassembled WGS sequence"/>
</dbReference>
<evidence type="ECO:0000256" key="1">
    <source>
        <dbReference type="ARBA" id="ARBA00010945"/>
    </source>
</evidence>
<evidence type="ECO:0000313" key="4">
    <source>
        <dbReference type="EMBL" id="MBJ7266060.1"/>
    </source>
</evidence>
<evidence type="ECO:0000313" key="5">
    <source>
        <dbReference type="EMBL" id="MBJ7316199.1"/>
    </source>
</evidence>
<evidence type="ECO:0000259" key="3">
    <source>
        <dbReference type="Pfam" id="PF00817"/>
    </source>
</evidence>
<dbReference type="CDD" id="cd03468">
    <property type="entry name" value="PolY_like"/>
    <property type="match status" value="1"/>
</dbReference>
<name>A0A8I1GAL2_9GAMM</name>
<dbReference type="InterPro" id="IPR043128">
    <property type="entry name" value="Rev_trsase/Diguanyl_cyclase"/>
</dbReference>
<dbReference type="GO" id="GO:0006281">
    <property type="term" value="P:DNA repair"/>
    <property type="evidence" value="ECO:0007669"/>
    <property type="project" value="InterPro"/>
</dbReference>
<keyword evidence="2" id="KW-0227">DNA damage</keyword>
<organism evidence="5 6">
    <name type="scientific">Idiomarina abyssalis</name>
    <dbReference type="NCBI Taxonomy" id="86102"/>
    <lineage>
        <taxon>Bacteria</taxon>
        <taxon>Pseudomonadati</taxon>
        <taxon>Pseudomonadota</taxon>
        <taxon>Gammaproteobacteria</taxon>
        <taxon>Alteromonadales</taxon>
        <taxon>Idiomarinaceae</taxon>
        <taxon>Idiomarina</taxon>
    </lineage>
</organism>
<proteinExistence type="inferred from homology"/>
<evidence type="ECO:0000313" key="7">
    <source>
        <dbReference type="Proteomes" id="UP000655994"/>
    </source>
</evidence>
<dbReference type="Proteomes" id="UP000621390">
    <property type="component" value="Unassembled WGS sequence"/>
</dbReference>
<dbReference type="RefSeq" id="WP_199493882.1">
    <property type="nucleotide sequence ID" value="NZ_JAEMOO010000005.1"/>
</dbReference>
<dbReference type="Pfam" id="PF00817">
    <property type="entry name" value="IMS"/>
    <property type="match status" value="1"/>
</dbReference>
<sequence>MWLYCHFPQLLLDNRVRLQPESNTLPLAFHQLQGSQSVIVQCNARALECGVRPQLQTVMAISLCEQLQLMEYSSEREEQALQQLATHLYQWAAKLVLYPPQGLAIELNSLEQLYGGRNGAFNVLAQKVQELPVTWQLAVSENSLAAQLLAESGSPVSLLAERQANLLAELPIQNAGLSLKAQKHSKAAGFRLLGELMQLPGGEVGRQLGLETLLHLEQLQGLKQQSHHFFMPPESFQQSLDLVTEIPHWQGLLFPLKRLFGELENFLYQRQKVVQQVKVELQHRNEPSSVVPVALAEPGWRGSNFLSLLQLKMESIPLPEPVIEIRLVANELLRAEQHNEQFFGAQQHRHETLQLISRLQAKLGKNAVFSPAVNDDPRPGYSEVARPPGEKPHALLNAPKRPLWMLRPAQVTSIDLWQLQNGPERKHCGWWDADEVARDYWIAKDKFGRLGWIYFESDQWYLQGWFS</sequence>
<dbReference type="PANTHER" id="PTHR35369:SF2">
    <property type="entry name" value="BLR3025 PROTEIN"/>
    <property type="match status" value="1"/>
</dbReference>
<comment type="similarity">
    <text evidence="1">Belongs to the DNA polymerase type-Y family.</text>
</comment>
<dbReference type="InterPro" id="IPR043502">
    <property type="entry name" value="DNA/RNA_pol_sf"/>
</dbReference>
<dbReference type="Gene3D" id="3.30.70.270">
    <property type="match status" value="1"/>
</dbReference>
<dbReference type="AlphaFoldDB" id="A0A8I1GAL2"/>
<keyword evidence="7" id="KW-1185">Reference proteome</keyword>
<dbReference type="InterPro" id="IPR050356">
    <property type="entry name" value="SulA_CellDiv_inhibitor"/>
</dbReference>
<comment type="caution">
    <text evidence="5">The sequence shown here is derived from an EMBL/GenBank/DDBJ whole genome shotgun (WGS) entry which is preliminary data.</text>
</comment>
<dbReference type="EMBL" id="JAEMOP010000009">
    <property type="protein sequence ID" value="MBJ7316199.1"/>
    <property type="molecule type" value="Genomic_DNA"/>
</dbReference>
<feature type="domain" description="UmuC" evidence="3">
    <location>
        <begin position="18"/>
        <end position="150"/>
    </location>
</feature>
<evidence type="ECO:0000313" key="6">
    <source>
        <dbReference type="Proteomes" id="UP000621390"/>
    </source>
</evidence>
<dbReference type="EMBL" id="JAEMOS010000011">
    <property type="protein sequence ID" value="MBJ7266060.1"/>
    <property type="molecule type" value="Genomic_DNA"/>
</dbReference>
<dbReference type="SUPFAM" id="SSF56672">
    <property type="entry name" value="DNA/RNA polymerases"/>
    <property type="match status" value="1"/>
</dbReference>
<protein>
    <submittedName>
        <fullName evidence="5">DNA polymerase Y family protein</fullName>
    </submittedName>
</protein>
<dbReference type="Gene3D" id="3.40.1170.60">
    <property type="match status" value="1"/>
</dbReference>
<dbReference type="InterPro" id="IPR001126">
    <property type="entry name" value="UmuC"/>
</dbReference>